<dbReference type="GO" id="GO:0005634">
    <property type="term" value="C:nucleus"/>
    <property type="evidence" value="ECO:0007669"/>
    <property type="project" value="UniProtKB-SubCell"/>
</dbReference>
<name>A0AAN7FGS1_QUERU</name>
<dbReference type="InterPro" id="IPR044661">
    <property type="entry name" value="MED15a/b/c-like"/>
</dbReference>
<evidence type="ECO:0000256" key="1">
    <source>
        <dbReference type="ARBA" id="ARBA00004123"/>
    </source>
</evidence>
<protein>
    <recommendedName>
        <fullName evidence="4">Mediator complex subunit 15 KIX domain-containing protein</fullName>
    </recommendedName>
</protein>
<dbReference type="PANTHER" id="PTHR33137">
    <property type="entry name" value="MEDIATOR OF RNA POLYMERASE II TRANSCRIPTION SUBUNIT 15A-RELATED"/>
    <property type="match status" value="1"/>
</dbReference>
<gene>
    <name evidence="5" type="ORF">RGQ29_020643</name>
</gene>
<keyword evidence="2" id="KW-0539">Nucleus</keyword>
<feature type="compositionally biased region" description="Polar residues" evidence="3">
    <location>
        <begin position="1"/>
        <end position="12"/>
    </location>
</feature>
<proteinExistence type="predicted"/>
<feature type="region of interest" description="Disordered" evidence="3">
    <location>
        <begin position="1"/>
        <end position="39"/>
    </location>
</feature>
<dbReference type="InterPro" id="IPR036529">
    <property type="entry name" value="KIX_dom_sf"/>
</dbReference>
<feature type="region of interest" description="Disordered" evidence="3">
    <location>
        <begin position="116"/>
        <end position="153"/>
    </location>
</feature>
<dbReference type="AlphaFoldDB" id="A0AAN7FGS1"/>
<reference evidence="5 6" key="1">
    <citation type="journal article" date="2023" name="G3 (Bethesda)">
        <title>A haplotype-resolved chromosome-scale genome for Quercus rubra L. provides insights into the genetics of adaptive traits for red oak species.</title>
        <authorList>
            <person name="Kapoor B."/>
            <person name="Jenkins J."/>
            <person name="Schmutz J."/>
            <person name="Zhebentyayeva T."/>
            <person name="Kuelheim C."/>
            <person name="Coggeshall M."/>
            <person name="Heim C."/>
            <person name="Lasky J.R."/>
            <person name="Leites L."/>
            <person name="Islam-Faridi N."/>
            <person name="Romero-Severson J."/>
            <person name="DeLeo V.L."/>
            <person name="Lucas S.M."/>
            <person name="Lazic D."/>
            <person name="Gailing O."/>
            <person name="Carlson J."/>
            <person name="Staton M."/>
        </authorList>
    </citation>
    <scope>NUCLEOTIDE SEQUENCE [LARGE SCALE GENOMIC DNA]</scope>
    <source>
        <strain evidence="5">Pseudo-F2</strain>
    </source>
</reference>
<comment type="caution">
    <text evidence="5">The sequence shown here is derived from an EMBL/GenBank/DDBJ whole genome shotgun (WGS) entry which is preliminary data.</text>
</comment>
<comment type="subcellular location">
    <subcellularLocation>
        <location evidence="1">Nucleus</location>
    </subcellularLocation>
</comment>
<accession>A0AAN7FGS1</accession>
<dbReference type="Proteomes" id="UP001324115">
    <property type="component" value="Unassembled WGS sequence"/>
</dbReference>
<evidence type="ECO:0000259" key="4">
    <source>
        <dbReference type="Pfam" id="PF16987"/>
    </source>
</evidence>
<evidence type="ECO:0000313" key="5">
    <source>
        <dbReference type="EMBL" id="KAK4590176.1"/>
    </source>
</evidence>
<dbReference type="InterPro" id="IPR036546">
    <property type="entry name" value="MED15_KIX"/>
</dbReference>
<feature type="compositionally biased region" description="Polar residues" evidence="3">
    <location>
        <begin position="116"/>
        <end position="134"/>
    </location>
</feature>
<dbReference type="Gene3D" id="1.10.246.20">
    <property type="entry name" value="Coactivator CBP, KIX domain"/>
    <property type="match status" value="1"/>
</dbReference>
<keyword evidence="6" id="KW-1185">Reference proteome</keyword>
<dbReference type="SUPFAM" id="SSF47040">
    <property type="entry name" value="Kix domain of CBP (creb binding protein)"/>
    <property type="match status" value="1"/>
</dbReference>
<dbReference type="EMBL" id="JAXUIC010000005">
    <property type="protein sequence ID" value="KAK4590176.1"/>
    <property type="molecule type" value="Genomic_DNA"/>
</dbReference>
<feature type="domain" description="Mediator complex subunit 15 KIX" evidence="4">
    <location>
        <begin position="42"/>
        <end position="121"/>
    </location>
</feature>
<dbReference type="GO" id="GO:0003713">
    <property type="term" value="F:transcription coactivator activity"/>
    <property type="evidence" value="ECO:0007669"/>
    <property type="project" value="InterPro"/>
</dbReference>
<dbReference type="PANTHER" id="PTHR33137:SF4">
    <property type="entry name" value="MEDIATOR OF RNA POLYMERASE II TRANSCRIPTION SUBUNIT 15A-RELATED"/>
    <property type="match status" value="1"/>
</dbReference>
<sequence length="153" mass="16283">MDNNNWRPNPSQVPVVGGGGGVGGGGVGAPGGGGGEAAMDSVDWRSQLQPDSRQRIVNKIMETLKRHLPVSGQEGLHELGKIAIRFEEKIYIAATSQSDYLRKLSLKLLTMETKSQNPIGNALPSNSAGNSNKSPDADVDADIDEKWFQGRDG</sequence>
<organism evidence="5 6">
    <name type="scientific">Quercus rubra</name>
    <name type="common">Northern red oak</name>
    <name type="synonym">Quercus borealis</name>
    <dbReference type="NCBI Taxonomy" id="3512"/>
    <lineage>
        <taxon>Eukaryota</taxon>
        <taxon>Viridiplantae</taxon>
        <taxon>Streptophyta</taxon>
        <taxon>Embryophyta</taxon>
        <taxon>Tracheophyta</taxon>
        <taxon>Spermatophyta</taxon>
        <taxon>Magnoliopsida</taxon>
        <taxon>eudicotyledons</taxon>
        <taxon>Gunneridae</taxon>
        <taxon>Pentapetalae</taxon>
        <taxon>rosids</taxon>
        <taxon>fabids</taxon>
        <taxon>Fagales</taxon>
        <taxon>Fagaceae</taxon>
        <taxon>Quercus</taxon>
    </lineage>
</organism>
<evidence type="ECO:0000313" key="6">
    <source>
        <dbReference type="Proteomes" id="UP001324115"/>
    </source>
</evidence>
<dbReference type="Pfam" id="PF16987">
    <property type="entry name" value="KIX_2"/>
    <property type="match status" value="1"/>
</dbReference>
<evidence type="ECO:0000256" key="2">
    <source>
        <dbReference type="ARBA" id="ARBA00023242"/>
    </source>
</evidence>
<feature type="compositionally biased region" description="Basic and acidic residues" evidence="3">
    <location>
        <begin position="144"/>
        <end position="153"/>
    </location>
</feature>
<evidence type="ECO:0000256" key="3">
    <source>
        <dbReference type="SAM" id="MobiDB-lite"/>
    </source>
</evidence>
<dbReference type="GO" id="GO:0031490">
    <property type="term" value="F:chromatin DNA binding"/>
    <property type="evidence" value="ECO:0007669"/>
    <property type="project" value="InterPro"/>
</dbReference>
<dbReference type="FunFam" id="1.10.246.20:FF:000003">
    <property type="entry name" value="Mediator of RNA polymerase II transcription subunit 15a"/>
    <property type="match status" value="1"/>
</dbReference>
<feature type="compositionally biased region" description="Gly residues" evidence="3">
    <location>
        <begin position="16"/>
        <end position="36"/>
    </location>
</feature>